<name>A0AAD7AEY1_9AGAR</name>
<gene>
    <name evidence="2" type="ORF">DFH08DRAFT_802516</name>
</gene>
<reference evidence="2" key="1">
    <citation type="submission" date="2023-03" db="EMBL/GenBank/DDBJ databases">
        <title>Massive genome expansion in bonnet fungi (Mycena s.s.) driven by repeated elements and novel gene families across ecological guilds.</title>
        <authorList>
            <consortium name="Lawrence Berkeley National Laboratory"/>
            <person name="Harder C.B."/>
            <person name="Miyauchi S."/>
            <person name="Viragh M."/>
            <person name="Kuo A."/>
            <person name="Thoen E."/>
            <person name="Andreopoulos B."/>
            <person name="Lu D."/>
            <person name="Skrede I."/>
            <person name="Drula E."/>
            <person name="Henrissat B."/>
            <person name="Morin E."/>
            <person name="Kohler A."/>
            <person name="Barry K."/>
            <person name="LaButti K."/>
            <person name="Morin E."/>
            <person name="Salamov A."/>
            <person name="Lipzen A."/>
            <person name="Mereny Z."/>
            <person name="Hegedus B."/>
            <person name="Baldrian P."/>
            <person name="Stursova M."/>
            <person name="Weitz H."/>
            <person name="Taylor A."/>
            <person name="Grigoriev I.V."/>
            <person name="Nagy L.G."/>
            <person name="Martin F."/>
            <person name="Kauserud H."/>
        </authorList>
    </citation>
    <scope>NUCLEOTIDE SEQUENCE</scope>
    <source>
        <strain evidence="2">CBHHK002</strain>
    </source>
</reference>
<feature type="region of interest" description="Disordered" evidence="1">
    <location>
        <begin position="797"/>
        <end position="826"/>
    </location>
</feature>
<feature type="region of interest" description="Disordered" evidence="1">
    <location>
        <begin position="964"/>
        <end position="1007"/>
    </location>
</feature>
<dbReference type="AlphaFoldDB" id="A0AAD7AEY1"/>
<organism evidence="2 3">
    <name type="scientific">Mycena albidolilacea</name>
    <dbReference type="NCBI Taxonomy" id="1033008"/>
    <lineage>
        <taxon>Eukaryota</taxon>
        <taxon>Fungi</taxon>
        <taxon>Dikarya</taxon>
        <taxon>Basidiomycota</taxon>
        <taxon>Agaricomycotina</taxon>
        <taxon>Agaricomycetes</taxon>
        <taxon>Agaricomycetidae</taxon>
        <taxon>Agaricales</taxon>
        <taxon>Marasmiineae</taxon>
        <taxon>Mycenaceae</taxon>
        <taxon>Mycena</taxon>
    </lineage>
</organism>
<dbReference type="EMBL" id="JARIHO010000008">
    <property type="protein sequence ID" value="KAJ7356472.1"/>
    <property type="molecule type" value="Genomic_DNA"/>
</dbReference>
<evidence type="ECO:0000256" key="1">
    <source>
        <dbReference type="SAM" id="MobiDB-lite"/>
    </source>
</evidence>
<proteinExistence type="predicted"/>
<feature type="region of interest" description="Disordered" evidence="1">
    <location>
        <begin position="138"/>
        <end position="160"/>
    </location>
</feature>
<comment type="caution">
    <text evidence="2">The sequence shown here is derived from an EMBL/GenBank/DDBJ whole genome shotgun (WGS) entry which is preliminary data.</text>
</comment>
<dbReference type="Proteomes" id="UP001218218">
    <property type="component" value="Unassembled WGS sequence"/>
</dbReference>
<evidence type="ECO:0000313" key="3">
    <source>
        <dbReference type="Proteomes" id="UP001218218"/>
    </source>
</evidence>
<sequence>MELRPRVTRPLAEALQQRGGSESAPPVYLAAPDSSSVRASLQPGEAYRTRITMEPTARASPWLEKRKRSQALSSVKSELLLPSFEGQGRRWTPATAFMRVRRGERGERVAPRLLGARPQLHAAVLAYGVRDEASWQQPIAPPPSLAAPTCSQPRRDRTPQRCSVPLSTLGVRIHLRRTDVGDNVAVRLALGGTHPLPEGGYLLWGSVYTFPCRLPTLLSTRWLQTARTGNVFTLTTPTPCDQKFGVQALQPVHPLHASFHNMLPPSMLPSLLFFLTTALTDNARTGCNKYLESRQVAALVLAQDSSSSTSRSAMPILYQFSRVEVWLVPPSPHHGVCWCKATRTGDTSTLRGYNEYDPCLQVASSCPLLLACLPPNALQLTRQTPPSSLVMLAVPPSAPTTPLVHVFKQIAHMPARSSGVHALNSLPSRSTDALDASPEEAGGLRTVIARRGGVMERRQEHVALEAPLLPPPRPNYGVHCPSRISKCDTGGTRVAWVEERVDTSAAGAVVFSGEYASLQDERAGGRMGDGRRENEVERAKGLEGGQWVQQWRDETAQLSSMGGELRPGAGAPWPRCCAPRRATPSLIGGATALASRRTRARPGASADIQSRRACAALVPDSLSRWSSCPQLAARTLRALSPHAARQRIRLLNEVVHAQHSCISMAKVEAPPRRTRTASGPCPVGKWMACVPGPVDPVRVLDSSLATHPRLPLPECAARTLAAHTLAQCRAGLEVPFVPNRQRVDLPLVHHLGAPRARLGHCSGLDALFSPSTFICDWDSGFTAFGNFKILEVRHRRDEGRGGTGTPAPQWPRCSQPARSPWRSRLGPTPTIRLRGRSHPCLALATVALPPPTTRIRRRSPPTRLTYGVHVCASGTRFVPALRPSSDYAPALPLALTRPTCGILARHWPPALPELDSFQLQAVSSGLVQVHARFAIDQARSLALGNPKRPIDSLPRSTATIDVSSSYTGLDGSQGTHLRRWRPKSSAATRSPWWGDRTAPRAPDSADK</sequence>
<protein>
    <submittedName>
        <fullName evidence="2">Uncharacterized protein</fullName>
    </submittedName>
</protein>
<evidence type="ECO:0000313" key="2">
    <source>
        <dbReference type="EMBL" id="KAJ7356472.1"/>
    </source>
</evidence>
<feature type="compositionally biased region" description="Polar residues" evidence="1">
    <location>
        <begin position="964"/>
        <end position="975"/>
    </location>
</feature>
<keyword evidence="3" id="KW-1185">Reference proteome</keyword>
<accession>A0AAD7AEY1</accession>